<dbReference type="RefSeq" id="WP_005952646.1">
    <property type="nucleotide sequence ID" value="NZ_AOJP01000004.1"/>
</dbReference>
<dbReference type="EMBL" id="AUZI01000021">
    <property type="protein sequence ID" value="KID48753.1"/>
    <property type="molecule type" value="Genomic_DNA"/>
</dbReference>
<evidence type="ECO:0000313" key="3">
    <source>
        <dbReference type="Proteomes" id="UP000031184"/>
    </source>
</evidence>
<dbReference type="InterPro" id="IPR007214">
    <property type="entry name" value="YbaK/aa-tRNA-synth-assoc-dom"/>
</dbReference>
<dbReference type="Gene3D" id="3.90.960.10">
    <property type="entry name" value="YbaK/aminoacyl-tRNA synthetase-associated domain"/>
    <property type="match status" value="1"/>
</dbReference>
<sequence>MSIEAVKKHLEKFGLQDRIKEFKESTATVEEAAMVNSCEPARIAKSLSFLIKNIPTIIVVAGDAKINNQKFKATFKTKAKMIAGNDVETLIGHPIGGVCPFAVKDNVKVYLDASMKRFRTMLPACGTPNSAIELTLEELEKASNYIEWVDVCQI</sequence>
<dbReference type="Pfam" id="PF04073">
    <property type="entry name" value="tRNA_edit"/>
    <property type="match status" value="1"/>
</dbReference>
<reference evidence="2 3" key="1">
    <citation type="submission" date="2013-08" db="EMBL/GenBank/DDBJ databases">
        <title>An opportunistic ruminal bacterium that causes liver abscesses in cattle.</title>
        <authorList>
            <person name="Benahmed F.H."/>
            <person name="Rasmussen M."/>
            <person name="Harbottle H."/>
            <person name="Soppet D."/>
            <person name="Nagaraja T.G."/>
            <person name="Davidson M."/>
        </authorList>
    </citation>
    <scope>NUCLEOTIDE SEQUENCE [LARGE SCALE GENOMIC DNA]</scope>
    <source>
        <strain evidence="2 3">B35</strain>
    </source>
</reference>
<feature type="domain" description="YbaK/aminoacyl-tRNA synthetase-associated" evidence="1">
    <location>
        <begin position="24"/>
        <end position="141"/>
    </location>
</feature>
<dbReference type="InterPro" id="IPR036754">
    <property type="entry name" value="YbaK/aa-tRNA-synt-asso_dom_sf"/>
</dbReference>
<evidence type="ECO:0000313" key="2">
    <source>
        <dbReference type="EMBL" id="KID48753.1"/>
    </source>
</evidence>
<dbReference type="PATRIC" id="fig|1226633.4.peg.1698"/>
<comment type="caution">
    <text evidence="2">The sequence shown here is derived from an EMBL/GenBank/DDBJ whole genome shotgun (WGS) entry which is preliminary data.</text>
</comment>
<dbReference type="CDD" id="cd04333">
    <property type="entry name" value="ProX_deacylase"/>
    <property type="match status" value="1"/>
</dbReference>
<protein>
    <submittedName>
        <fullName evidence="2">EBSC protein</fullName>
    </submittedName>
</protein>
<dbReference type="PANTHER" id="PTHR30411:SF1">
    <property type="entry name" value="CYTOPLASMIC PROTEIN"/>
    <property type="match status" value="1"/>
</dbReference>
<evidence type="ECO:0000259" key="1">
    <source>
        <dbReference type="Pfam" id="PF04073"/>
    </source>
</evidence>
<organism evidence="2 3">
    <name type="scientific">Fusobacterium necrophorum subsp. funduliforme B35</name>
    <dbReference type="NCBI Taxonomy" id="1226633"/>
    <lineage>
        <taxon>Bacteria</taxon>
        <taxon>Fusobacteriati</taxon>
        <taxon>Fusobacteriota</taxon>
        <taxon>Fusobacteriia</taxon>
        <taxon>Fusobacteriales</taxon>
        <taxon>Fusobacteriaceae</taxon>
        <taxon>Fusobacterium</taxon>
    </lineage>
</organism>
<dbReference type="AlphaFoldDB" id="A0A017H7B0"/>
<gene>
    <name evidence="2" type="ORF">C095_08430</name>
</gene>
<accession>A0A017H7B0</accession>
<dbReference type="OrthoDB" id="9798760at2"/>
<proteinExistence type="predicted"/>
<dbReference type="GO" id="GO:0002161">
    <property type="term" value="F:aminoacyl-tRNA deacylase activity"/>
    <property type="evidence" value="ECO:0007669"/>
    <property type="project" value="InterPro"/>
</dbReference>
<dbReference type="Proteomes" id="UP000031184">
    <property type="component" value="Unassembled WGS sequence"/>
</dbReference>
<dbReference type="PANTHER" id="PTHR30411">
    <property type="entry name" value="CYTOPLASMIC PROTEIN"/>
    <property type="match status" value="1"/>
</dbReference>
<name>A0A017H7B0_9FUSO</name>
<dbReference type="SUPFAM" id="SSF55826">
    <property type="entry name" value="YbaK/ProRS associated domain"/>
    <property type="match status" value="1"/>
</dbReference>